<dbReference type="Gene3D" id="3.20.20.120">
    <property type="entry name" value="Enolase-like C-terminal domain"/>
    <property type="match status" value="1"/>
</dbReference>
<keyword evidence="2" id="KW-0479">Metal-binding</keyword>
<feature type="non-terminal residue" evidence="5">
    <location>
        <position position="290"/>
    </location>
</feature>
<feature type="domain" description="Mandelate racemase/muconate lactonizing enzyme C-terminal" evidence="4">
    <location>
        <begin position="143"/>
        <end position="239"/>
    </location>
</feature>
<evidence type="ECO:0000256" key="1">
    <source>
        <dbReference type="ARBA" id="ARBA00001946"/>
    </source>
</evidence>
<dbReference type="InterPro" id="IPR029065">
    <property type="entry name" value="Enolase_C-like"/>
</dbReference>
<dbReference type="GO" id="GO:0016052">
    <property type="term" value="P:carbohydrate catabolic process"/>
    <property type="evidence" value="ECO:0007669"/>
    <property type="project" value="TreeGrafter"/>
</dbReference>
<reference evidence="5" key="1">
    <citation type="submission" date="2018-05" db="EMBL/GenBank/DDBJ databases">
        <authorList>
            <person name="Lanie J.A."/>
            <person name="Ng W.-L."/>
            <person name="Kazmierczak K.M."/>
            <person name="Andrzejewski T.M."/>
            <person name="Davidsen T.M."/>
            <person name="Wayne K.J."/>
            <person name="Tettelin H."/>
            <person name="Glass J.I."/>
            <person name="Rusch D."/>
            <person name="Podicherti R."/>
            <person name="Tsui H.-C.T."/>
            <person name="Winkler M.E."/>
        </authorList>
    </citation>
    <scope>NUCLEOTIDE SEQUENCE</scope>
</reference>
<protein>
    <recommendedName>
        <fullName evidence="4">Mandelate racemase/muconate lactonizing enzyme C-terminal domain-containing protein</fullName>
    </recommendedName>
</protein>
<dbReference type="Gene3D" id="3.30.390.10">
    <property type="entry name" value="Enolase-like, N-terminal domain"/>
    <property type="match status" value="1"/>
</dbReference>
<dbReference type="GO" id="GO:0000287">
    <property type="term" value="F:magnesium ion binding"/>
    <property type="evidence" value="ECO:0007669"/>
    <property type="project" value="TreeGrafter"/>
</dbReference>
<dbReference type="InterPro" id="IPR046945">
    <property type="entry name" value="RHMD-like"/>
</dbReference>
<organism evidence="5">
    <name type="scientific">marine metagenome</name>
    <dbReference type="NCBI Taxonomy" id="408172"/>
    <lineage>
        <taxon>unclassified sequences</taxon>
        <taxon>metagenomes</taxon>
        <taxon>ecological metagenomes</taxon>
    </lineage>
</organism>
<evidence type="ECO:0000256" key="2">
    <source>
        <dbReference type="ARBA" id="ARBA00022723"/>
    </source>
</evidence>
<dbReference type="SFLD" id="SFLDS00001">
    <property type="entry name" value="Enolase"/>
    <property type="match status" value="1"/>
</dbReference>
<dbReference type="SMART" id="SM00922">
    <property type="entry name" value="MR_MLE"/>
    <property type="match status" value="1"/>
</dbReference>
<dbReference type="SUPFAM" id="SSF51604">
    <property type="entry name" value="Enolase C-terminal domain-like"/>
    <property type="match status" value="1"/>
</dbReference>
<dbReference type="SUPFAM" id="SSF54826">
    <property type="entry name" value="Enolase N-terminal domain-like"/>
    <property type="match status" value="1"/>
</dbReference>
<dbReference type="PANTHER" id="PTHR13794">
    <property type="entry name" value="ENOLASE SUPERFAMILY, MANDELATE RACEMASE"/>
    <property type="match status" value="1"/>
</dbReference>
<keyword evidence="3" id="KW-0460">Magnesium</keyword>
<sequence length="290" mass="33508">MKIKDIHIRMCRHKQSVMKNSEMRDGKRSNLEFLVITFETDEDLSASTFGFAGRGAEMAGEIANSIFKPFFLNKDPLYREKHWHEYRMADRWWNHAPIYSYGPFDINCWLLSALKAEQPLYKYLGAYRDTVPIYASSLVLDSPDAYAKEALEYKKRGFNAYKLHPPGNYDFDLEAHIAVRKAVGNDFKLMSDPVAPYTFEQALRFGRELEKLNYYWYEEPLFDENFHGLRELTRILDIPIIGTEVIAKHPYSVAECISTRVVDMVRADVSWSGGITATMKTAHLAESFGV</sequence>
<name>A0A381STM9_9ZZZZ</name>
<proteinExistence type="predicted"/>
<dbReference type="Pfam" id="PF13378">
    <property type="entry name" value="MR_MLE_C"/>
    <property type="match status" value="1"/>
</dbReference>
<evidence type="ECO:0000313" key="5">
    <source>
        <dbReference type="EMBL" id="SVA07326.1"/>
    </source>
</evidence>
<dbReference type="GO" id="GO:0016836">
    <property type="term" value="F:hydro-lyase activity"/>
    <property type="evidence" value="ECO:0007669"/>
    <property type="project" value="TreeGrafter"/>
</dbReference>
<evidence type="ECO:0000256" key="3">
    <source>
        <dbReference type="ARBA" id="ARBA00022842"/>
    </source>
</evidence>
<comment type="cofactor">
    <cofactor evidence="1">
        <name>Mg(2+)</name>
        <dbReference type="ChEBI" id="CHEBI:18420"/>
    </cofactor>
</comment>
<dbReference type="InterPro" id="IPR036849">
    <property type="entry name" value="Enolase-like_C_sf"/>
</dbReference>
<dbReference type="AlphaFoldDB" id="A0A381STM9"/>
<accession>A0A381STM9</accession>
<evidence type="ECO:0000259" key="4">
    <source>
        <dbReference type="SMART" id="SM00922"/>
    </source>
</evidence>
<dbReference type="PANTHER" id="PTHR13794:SF58">
    <property type="entry name" value="MITOCHONDRIAL ENOLASE SUPERFAMILY MEMBER 1"/>
    <property type="match status" value="1"/>
</dbReference>
<dbReference type="InterPro" id="IPR013342">
    <property type="entry name" value="Mandelate_racemase_C"/>
</dbReference>
<dbReference type="InterPro" id="IPR029017">
    <property type="entry name" value="Enolase-like_N"/>
</dbReference>
<gene>
    <name evidence="5" type="ORF">METZ01_LOCUS60180</name>
</gene>
<dbReference type="EMBL" id="UINC01003553">
    <property type="protein sequence ID" value="SVA07326.1"/>
    <property type="molecule type" value="Genomic_DNA"/>
</dbReference>